<evidence type="ECO:0000313" key="3">
    <source>
        <dbReference type="Proteomes" id="UP000677054"/>
    </source>
</evidence>
<dbReference type="EMBL" id="LR936999">
    <property type="protein sequence ID" value="CAD7255594.1"/>
    <property type="molecule type" value="Genomic_DNA"/>
</dbReference>
<name>A0A7R9AKD7_9CRUS</name>
<reference evidence="2" key="1">
    <citation type="submission" date="2020-11" db="EMBL/GenBank/DDBJ databases">
        <authorList>
            <person name="Tran Van P."/>
        </authorList>
    </citation>
    <scope>NUCLEOTIDE SEQUENCE</scope>
</reference>
<keyword evidence="3" id="KW-1185">Reference proteome</keyword>
<dbReference type="Proteomes" id="UP000677054">
    <property type="component" value="Unassembled WGS sequence"/>
</dbReference>
<dbReference type="AlphaFoldDB" id="A0A7R9AKD7"/>
<dbReference type="GO" id="GO:0046983">
    <property type="term" value="F:protein dimerization activity"/>
    <property type="evidence" value="ECO:0007669"/>
    <property type="project" value="InterPro"/>
</dbReference>
<dbReference type="OrthoDB" id="8939781at2759"/>
<protein>
    <recommendedName>
        <fullName evidence="1">Anoctamin dimerisation domain-containing protein</fullName>
    </recommendedName>
</protein>
<accession>A0A7R9AKD7</accession>
<proteinExistence type="predicted"/>
<evidence type="ECO:0000259" key="1">
    <source>
        <dbReference type="Pfam" id="PF16178"/>
    </source>
</evidence>
<feature type="domain" description="Anoctamin dimerisation" evidence="1">
    <location>
        <begin position="27"/>
        <end position="78"/>
    </location>
</feature>
<organism evidence="2">
    <name type="scientific">Darwinula stevensoni</name>
    <dbReference type="NCBI Taxonomy" id="69355"/>
    <lineage>
        <taxon>Eukaryota</taxon>
        <taxon>Metazoa</taxon>
        <taxon>Ecdysozoa</taxon>
        <taxon>Arthropoda</taxon>
        <taxon>Crustacea</taxon>
        <taxon>Oligostraca</taxon>
        <taxon>Ostracoda</taxon>
        <taxon>Podocopa</taxon>
        <taxon>Podocopida</taxon>
        <taxon>Darwinulocopina</taxon>
        <taxon>Darwinuloidea</taxon>
        <taxon>Darwinulidae</taxon>
        <taxon>Darwinula</taxon>
    </lineage>
</organism>
<sequence>MEALESVMRISKSWDPQQPTRHIDSLYFRDGLRQIDFVIAYSDDGSEEEEEVKKRKKRKSFETHLMEGGLELELEDKKVGSISGRSK</sequence>
<dbReference type="Pfam" id="PF16178">
    <property type="entry name" value="Anoct_dimer"/>
    <property type="match status" value="1"/>
</dbReference>
<evidence type="ECO:0000313" key="2">
    <source>
        <dbReference type="EMBL" id="CAD7255594.1"/>
    </source>
</evidence>
<dbReference type="EMBL" id="CAJPEV010037481">
    <property type="protein sequence ID" value="CAG0909722.1"/>
    <property type="molecule type" value="Genomic_DNA"/>
</dbReference>
<dbReference type="InterPro" id="IPR032394">
    <property type="entry name" value="Anoct_dimer"/>
</dbReference>
<gene>
    <name evidence="2" type="ORF">DSTB1V02_LOCUS15339</name>
</gene>